<dbReference type="KEGG" id="scp:HMPREF0833_11764"/>
<dbReference type="HOGENOM" id="CLU_056907_0_0_9"/>
<proteinExistence type="predicted"/>
<dbReference type="Proteomes" id="UP000001502">
    <property type="component" value="Chromosome"/>
</dbReference>
<feature type="transmembrane region" description="Helical" evidence="1">
    <location>
        <begin position="155"/>
        <end position="172"/>
    </location>
</feature>
<feature type="transmembrane region" description="Helical" evidence="1">
    <location>
        <begin position="200"/>
        <end position="225"/>
    </location>
</feature>
<evidence type="ECO:0000256" key="1">
    <source>
        <dbReference type="SAM" id="Phobius"/>
    </source>
</evidence>
<gene>
    <name evidence="2" type="ordered locus">HMPREF0833_11764</name>
</gene>
<dbReference type="AlphaFoldDB" id="F8DHG4"/>
<feature type="transmembrane region" description="Helical" evidence="1">
    <location>
        <begin position="96"/>
        <end position="115"/>
    </location>
</feature>
<feature type="transmembrane region" description="Helical" evidence="1">
    <location>
        <begin position="127"/>
        <end position="149"/>
    </location>
</feature>
<name>F8DHG4_STREP</name>
<keyword evidence="1" id="KW-0472">Membrane</keyword>
<keyword evidence="1" id="KW-0812">Transmembrane</keyword>
<evidence type="ECO:0000313" key="2">
    <source>
        <dbReference type="EMBL" id="AEH56795.1"/>
    </source>
</evidence>
<dbReference type="EMBL" id="CP002843">
    <property type="protein sequence ID" value="AEH56795.1"/>
    <property type="molecule type" value="Genomic_DNA"/>
</dbReference>
<reference evidence="3" key="1">
    <citation type="submission" date="2011-06" db="EMBL/GenBank/DDBJ databases">
        <title>Complete sequence of Streptococcus parasanguinis strain ATCC 15912.</title>
        <authorList>
            <person name="Muzny D."/>
            <person name="Qin X."/>
            <person name="Buhay C."/>
            <person name="Dugan-Rocha S."/>
            <person name="Ding Y."/>
            <person name="Chen G."/>
            <person name="Hawes A."/>
            <person name="Holder M."/>
            <person name="Jhangiani S."/>
            <person name="Johnson A."/>
            <person name="Khan Z."/>
            <person name="Li Z."/>
            <person name="Liu W."/>
            <person name="Liu X."/>
            <person name="Perez L."/>
            <person name="Shen H."/>
            <person name="Wang Q."/>
            <person name="Watt J."/>
            <person name="Xi L."/>
            <person name="Xin Y."/>
            <person name="Zhou J."/>
            <person name="Deng J."/>
            <person name="Jiang H."/>
            <person name="Liu Y."/>
            <person name="Qu J."/>
            <person name="Song X.-Z."/>
            <person name="Zhang L."/>
            <person name="Villasana D."/>
            <person name="Johnson A."/>
            <person name="Liu J."/>
            <person name="Liyanage D."/>
            <person name="Lorensuhewa L."/>
            <person name="Robinson T."/>
            <person name="Song A."/>
            <person name="Song B.-B."/>
            <person name="Dinh H."/>
            <person name="Thornton R."/>
            <person name="Coyle M."/>
            <person name="Francisco L."/>
            <person name="Jackson L."/>
            <person name="Javaid M."/>
            <person name="Korchina V."/>
            <person name="Kovar C."/>
            <person name="Mata R."/>
            <person name="Mathew T."/>
            <person name="Ngo R."/>
            <person name="Nguyen L."/>
            <person name="Nguyen N."/>
            <person name="Okwuonu G."/>
            <person name="Ongeri F."/>
            <person name="Pham C."/>
            <person name="Simmons D."/>
            <person name="Wilczek-Boney K."/>
            <person name="Hale W."/>
            <person name="Jakkamsetti A."/>
            <person name="Pham P."/>
            <person name="Ruth R."/>
            <person name="San Lucas F."/>
            <person name="Warren J."/>
            <person name="Zhang J."/>
            <person name="Zhao Z."/>
            <person name="Zhou C."/>
            <person name="Zhu D."/>
            <person name="Lee S."/>
            <person name="Bess C."/>
            <person name="Blankenburg K."/>
            <person name="Forbes L."/>
            <person name="Fu Q."/>
            <person name="Gubbala S."/>
            <person name="Hirani K."/>
            <person name="Jayaseelan J.C."/>
            <person name="Lara F."/>
            <person name="Munidasa M."/>
            <person name="Palculict T."/>
            <person name="Patil S."/>
            <person name="Pu L.-L."/>
            <person name="Saada N."/>
            <person name="Tang L."/>
            <person name="Weissenberger G."/>
            <person name="Zhu Y."/>
            <person name="Hemphill L."/>
            <person name="Shang Y."/>
            <person name="Youmans B."/>
            <person name="Ayvaz T."/>
            <person name="Ross M."/>
            <person name="Santibanez J."/>
            <person name="Aqrawi P."/>
            <person name="Gross S."/>
            <person name="Joshi V."/>
            <person name="Fowler G."/>
            <person name="Nazareth L."/>
            <person name="Reid J."/>
            <person name="Worley K."/>
            <person name="Petrosino J."/>
            <person name="Highlander S."/>
            <person name="Gibbs R."/>
        </authorList>
    </citation>
    <scope>NUCLEOTIDE SEQUENCE [LARGE SCALE GENOMIC DNA]</scope>
    <source>
        <strain evidence="3">ATCC 15912 / DSM 6778 / CIP 104372 / LMG 14537</strain>
    </source>
</reference>
<feature type="transmembrane region" description="Helical" evidence="1">
    <location>
        <begin position="231"/>
        <end position="258"/>
    </location>
</feature>
<accession>F8DHG4</accession>
<feature type="transmembrane region" description="Helical" evidence="1">
    <location>
        <begin position="54"/>
        <end position="76"/>
    </location>
</feature>
<protein>
    <submittedName>
        <fullName evidence="2">Uncharacterized protein</fullName>
    </submittedName>
</protein>
<organism evidence="2 3">
    <name type="scientific">Streptococcus parasanguinis (strain ATCC 15912 / DSM 6778 / CIP 104372 / LMG 14537)</name>
    <dbReference type="NCBI Taxonomy" id="760570"/>
    <lineage>
        <taxon>Bacteria</taxon>
        <taxon>Bacillati</taxon>
        <taxon>Bacillota</taxon>
        <taxon>Bacilli</taxon>
        <taxon>Lactobacillales</taxon>
        <taxon>Streptococcaceae</taxon>
        <taxon>Streptococcus</taxon>
    </lineage>
</organism>
<sequence>MRDMSKSIFYASFEESLNLLDDVSLQFAKKDYYEHLGKGLNNGKPSIGFRIKSILFSILFVFGGNFLLALFAFSLSDADPKDLTLPVHKPSLLTPELFLICCFIWLSLVLIGKIFRKPFIRPYRYRFHIVTCLIWFCIEFNLLGITVALPTLKPLGIYFIYFLLLIIGLLFIRSEKRSLTNRIFGEKSGDTILDRVARNIALYGSGLLGIAVIIKGVLSFSGVAISQNLTLLALLLTWIVLDIGFLAMLAFMEFPFFLEGYYKWKYPEEYREWEGKTVEEWYGKKYFKKHKELLKNE</sequence>
<keyword evidence="1" id="KW-1133">Transmembrane helix</keyword>
<evidence type="ECO:0000313" key="3">
    <source>
        <dbReference type="Proteomes" id="UP000001502"/>
    </source>
</evidence>